<protein>
    <submittedName>
        <fullName evidence="1">Uncharacterized protein</fullName>
    </submittedName>
</protein>
<evidence type="ECO:0000313" key="2">
    <source>
        <dbReference type="Proteomes" id="UP000321306"/>
    </source>
</evidence>
<reference evidence="1 2" key="1">
    <citation type="submission" date="2019-07" db="EMBL/GenBank/DDBJ databases">
        <title>Whole genome shotgun sequence of Deinococcus cellulosilyticus NBRC 106333.</title>
        <authorList>
            <person name="Hosoyama A."/>
            <person name="Uohara A."/>
            <person name="Ohji S."/>
            <person name="Ichikawa N."/>
        </authorList>
    </citation>
    <scope>NUCLEOTIDE SEQUENCE [LARGE SCALE GENOMIC DNA]</scope>
    <source>
        <strain evidence="1 2">NBRC 106333</strain>
    </source>
</reference>
<proteinExistence type="predicted"/>
<gene>
    <name evidence="1" type="ORF">DC3_55380</name>
</gene>
<dbReference type="AlphaFoldDB" id="A0A511NAR6"/>
<dbReference type="OrthoDB" id="9831329at2"/>
<keyword evidence="2" id="KW-1185">Reference proteome</keyword>
<comment type="caution">
    <text evidence="1">The sequence shown here is derived from an EMBL/GenBank/DDBJ whole genome shotgun (WGS) entry which is preliminary data.</text>
</comment>
<accession>A0A511NAR6</accession>
<organism evidence="1 2">
    <name type="scientific">Deinococcus cellulosilyticus (strain DSM 18568 / NBRC 106333 / KACC 11606 / 5516J-15)</name>
    <dbReference type="NCBI Taxonomy" id="1223518"/>
    <lineage>
        <taxon>Bacteria</taxon>
        <taxon>Thermotogati</taxon>
        <taxon>Deinococcota</taxon>
        <taxon>Deinococci</taxon>
        <taxon>Deinococcales</taxon>
        <taxon>Deinococcaceae</taxon>
        <taxon>Deinococcus</taxon>
    </lineage>
</organism>
<name>A0A511NAR6_DEIC1</name>
<dbReference type="Proteomes" id="UP000321306">
    <property type="component" value="Unassembled WGS sequence"/>
</dbReference>
<dbReference type="EMBL" id="BJXB01000047">
    <property type="protein sequence ID" value="GEM49903.1"/>
    <property type="molecule type" value="Genomic_DNA"/>
</dbReference>
<evidence type="ECO:0000313" key="1">
    <source>
        <dbReference type="EMBL" id="GEM49903.1"/>
    </source>
</evidence>
<sequence>MHLTAPWNTTETHRNLVLALLDENESVGGVEIRHALGCTAINVHLVMDDLITEGLVQSDTRGSIRYSKRRFTFDVQLVREDWFEGLKRWFQGGKSETAFLVSRQLNLKRQEVEATLEAMRQRGWLHGRFVGRMCIYALAPRASTLQGTASQQTALSVR</sequence>
<dbReference type="RefSeq" id="WP_146891381.1">
    <property type="nucleotide sequence ID" value="NZ_BJXB01000047.1"/>
</dbReference>